<evidence type="ECO:0000256" key="1">
    <source>
        <dbReference type="ARBA" id="ARBA00022723"/>
    </source>
</evidence>
<dbReference type="PROSITE" id="PS00934">
    <property type="entry name" value="GLYOXALASE_I_1"/>
    <property type="match status" value="1"/>
</dbReference>
<dbReference type="InterPro" id="IPR037523">
    <property type="entry name" value="VOC_core"/>
</dbReference>
<evidence type="ECO:0000259" key="2">
    <source>
        <dbReference type="PROSITE" id="PS51819"/>
    </source>
</evidence>
<sequence length="283" mass="31957">MSFHKNPVTFVSHVELKVSDLTQSTRFYTEVLGLNIKEQTSDSISFTTNGQDVLLTITEPKNITLKQEPRTGLYHFALLLPKRSDLAQVVRHFVNLGVRFGGGDHLVSEAIYLNDPDGNGIEIYVDRDASVWQWSNGEVSMTTDPVDFDDLLKESVVPFWNGLPKETVMGHIHLQVNDLAKNKEFYVDGLGFDVVSRYGREALFLSDSNYHHHIALNTWSGTQIKHAEKTETGIESYSIVFPSEEKRQETVASLRELGIPVMEEENEVTVFDPSDIKLKLMIG</sequence>
<dbReference type="Gene3D" id="3.10.180.10">
    <property type="entry name" value="2,3-Dihydroxybiphenyl 1,2-Dioxygenase, domain 1"/>
    <property type="match status" value="2"/>
</dbReference>
<dbReference type="RefSeq" id="WP_071456784.1">
    <property type="nucleotide sequence ID" value="NZ_CP017267.1"/>
</dbReference>
<feature type="domain" description="VOC" evidence="2">
    <location>
        <begin position="168"/>
        <end position="283"/>
    </location>
</feature>
<dbReference type="GO" id="GO:0046872">
    <property type="term" value="F:metal ion binding"/>
    <property type="evidence" value="ECO:0007669"/>
    <property type="project" value="UniProtKB-KW"/>
</dbReference>
<feature type="domain" description="VOC" evidence="2">
    <location>
        <begin position="10"/>
        <end position="126"/>
    </location>
</feature>
<dbReference type="Proteomes" id="UP000191200">
    <property type="component" value="Chromosome"/>
</dbReference>
<evidence type="ECO:0000313" key="3">
    <source>
        <dbReference type="EMBL" id="APB31197.1"/>
    </source>
</evidence>
<dbReference type="InterPro" id="IPR018146">
    <property type="entry name" value="Glyoxalase_1_CS"/>
</dbReference>
<dbReference type="STRING" id="519472.BHY08_04750"/>
<dbReference type="InterPro" id="IPR004360">
    <property type="entry name" value="Glyas_Fos-R_dOase_dom"/>
</dbReference>
<organism evidence="3 4">
    <name type="scientific">Vagococcus teuberi</name>
    <dbReference type="NCBI Taxonomy" id="519472"/>
    <lineage>
        <taxon>Bacteria</taxon>
        <taxon>Bacillati</taxon>
        <taxon>Bacillota</taxon>
        <taxon>Bacilli</taxon>
        <taxon>Lactobacillales</taxon>
        <taxon>Enterococcaceae</taxon>
        <taxon>Vagococcus</taxon>
    </lineage>
</organism>
<name>A0A1J0A5I0_9ENTE</name>
<dbReference type="PANTHER" id="PTHR43279">
    <property type="entry name" value="CATECHOL-2,3-DIOXYGENASE"/>
    <property type="match status" value="1"/>
</dbReference>
<dbReference type="SUPFAM" id="SSF54593">
    <property type="entry name" value="Glyoxalase/Bleomycin resistance protein/Dihydroxybiphenyl dioxygenase"/>
    <property type="match status" value="2"/>
</dbReference>
<dbReference type="Pfam" id="PF00903">
    <property type="entry name" value="Glyoxalase"/>
    <property type="match status" value="2"/>
</dbReference>
<reference evidence="3 4" key="1">
    <citation type="submission" date="2016-09" db="EMBL/GenBank/DDBJ databases">
        <title>Vagococcus teuberi sp. nov., isolated from the Malian artisanal sour milk fene.</title>
        <authorList>
            <person name="Wullschleger S."/>
            <person name="Seifert C."/>
            <person name="Baumgartner S."/>
            <person name="Lacroix C."/>
            <person name="Bonfoh B."/>
            <person name="Stevens M.J."/>
            <person name="Meile L."/>
        </authorList>
    </citation>
    <scope>NUCLEOTIDE SEQUENCE [LARGE SCALE GENOMIC DNA]</scope>
    <source>
        <strain evidence="3 4">DSM 21459</strain>
    </source>
</reference>
<accession>A0A1J0A5I0</accession>
<dbReference type="KEGG" id="vte:BHY08_04750"/>
<dbReference type="AlphaFoldDB" id="A0A1J0A5I0"/>
<dbReference type="EMBL" id="CP017267">
    <property type="protein sequence ID" value="APB31197.1"/>
    <property type="molecule type" value="Genomic_DNA"/>
</dbReference>
<dbReference type="GO" id="GO:0004462">
    <property type="term" value="F:lactoylglutathione lyase activity"/>
    <property type="evidence" value="ECO:0007669"/>
    <property type="project" value="InterPro"/>
</dbReference>
<keyword evidence="4" id="KW-1185">Reference proteome</keyword>
<dbReference type="OrthoDB" id="9792626at2"/>
<gene>
    <name evidence="3" type="ORF">BHY08_04750</name>
</gene>
<dbReference type="PANTHER" id="PTHR43279:SF1">
    <property type="entry name" value="CATECHOL-2,3-DIOXYGENASE"/>
    <property type="match status" value="1"/>
</dbReference>
<dbReference type="PROSITE" id="PS51819">
    <property type="entry name" value="VOC"/>
    <property type="match status" value="2"/>
</dbReference>
<dbReference type="InterPro" id="IPR029068">
    <property type="entry name" value="Glyas_Bleomycin-R_OHBP_Dase"/>
</dbReference>
<proteinExistence type="predicted"/>
<evidence type="ECO:0000313" key="4">
    <source>
        <dbReference type="Proteomes" id="UP000191200"/>
    </source>
</evidence>
<protein>
    <submittedName>
        <fullName evidence="3">Glyoxalase</fullName>
    </submittedName>
</protein>
<keyword evidence="1" id="KW-0479">Metal-binding</keyword>